<dbReference type="Pfam" id="PF01047">
    <property type="entry name" value="MarR"/>
    <property type="match status" value="1"/>
</dbReference>
<evidence type="ECO:0000313" key="4">
    <source>
        <dbReference type="Proteomes" id="UP000308114"/>
    </source>
</evidence>
<name>A0A4U2Q3K2_9BACL</name>
<reference evidence="3 4" key="1">
    <citation type="submission" date="2018-01" db="EMBL/GenBank/DDBJ databases">
        <title>Bacillales members from the olive rhizosphere are effective biological control agents against Verticillium dahliae.</title>
        <authorList>
            <person name="Gomez-Lama C."/>
            <person name="Legarda G."/>
            <person name="Ruano-Rosa D."/>
            <person name="Pizarro-Tobias P."/>
            <person name="Valverde-Corredor A."/>
            <person name="Niqui J.L."/>
            <person name="Trivino J.C."/>
            <person name="Roca A."/>
            <person name="Mercado-Blanco J."/>
        </authorList>
    </citation>
    <scope>NUCLEOTIDE SEQUENCE [LARGE SCALE GENOMIC DNA]</scope>
    <source>
        <strain evidence="3 4">PIC167</strain>
    </source>
</reference>
<dbReference type="Proteomes" id="UP000308114">
    <property type="component" value="Unassembled WGS sequence"/>
</dbReference>
<dbReference type="GO" id="GO:0003677">
    <property type="term" value="F:DNA binding"/>
    <property type="evidence" value="ECO:0007669"/>
    <property type="project" value="UniProtKB-KW"/>
</dbReference>
<feature type="domain" description="HTH marR-type" evidence="2">
    <location>
        <begin position="26"/>
        <end position="160"/>
    </location>
</feature>
<keyword evidence="1" id="KW-0238">DNA-binding</keyword>
<dbReference type="InterPro" id="IPR039422">
    <property type="entry name" value="MarR/SlyA-like"/>
</dbReference>
<dbReference type="GO" id="GO:0003700">
    <property type="term" value="F:DNA-binding transcription factor activity"/>
    <property type="evidence" value="ECO:0007669"/>
    <property type="project" value="InterPro"/>
</dbReference>
<sequence length="173" mass="19398">MNFNFHNDSIRGVLRSFGQEEAEVGNMETFVTFARLANDIFREMDMDLAKLGASQGRIIVLSLLHCHAPYRMTPSELAEKADVTRGTMTGLIDGLERDGMLERVAHESDGRMVTVGLKEAGRELLATVVPYYTKLIRACMAEFTTEDHEMMKGLLGKMKRGFEGSCRNAEFLI</sequence>
<accession>A0A4U2Q3K2</accession>
<dbReference type="PRINTS" id="PR00598">
    <property type="entry name" value="HTHMARR"/>
</dbReference>
<evidence type="ECO:0000313" key="3">
    <source>
        <dbReference type="EMBL" id="TKH45770.1"/>
    </source>
</evidence>
<dbReference type="AlphaFoldDB" id="A0A4U2Q3K2"/>
<dbReference type="PANTHER" id="PTHR33164:SF43">
    <property type="entry name" value="HTH-TYPE TRANSCRIPTIONAL REPRESSOR YETL"/>
    <property type="match status" value="1"/>
</dbReference>
<proteinExistence type="predicted"/>
<dbReference type="EMBL" id="PNXQ01000005">
    <property type="protein sequence ID" value="TKH45770.1"/>
    <property type="molecule type" value="Genomic_DNA"/>
</dbReference>
<dbReference type="InterPro" id="IPR036390">
    <property type="entry name" value="WH_DNA-bd_sf"/>
</dbReference>
<gene>
    <name evidence="3" type="ORF">C1I60_04755</name>
</gene>
<protein>
    <submittedName>
        <fullName evidence="3">Transcriptional regulator</fullName>
    </submittedName>
</protein>
<comment type="caution">
    <text evidence="3">The sequence shown here is derived from an EMBL/GenBank/DDBJ whole genome shotgun (WGS) entry which is preliminary data.</text>
</comment>
<dbReference type="PANTHER" id="PTHR33164">
    <property type="entry name" value="TRANSCRIPTIONAL REGULATOR, MARR FAMILY"/>
    <property type="match status" value="1"/>
</dbReference>
<dbReference type="GO" id="GO:0006950">
    <property type="term" value="P:response to stress"/>
    <property type="evidence" value="ECO:0007669"/>
    <property type="project" value="TreeGrafter"/>
</dbReference>
<evidence type="ECO:0000259" key="2">
    <source>
        <dbReference type="PROSITE" id="PS50995"/>
    </source>
</evidence>
<organism evidence="3 4">
    <name type="scientific">Paenibacillus terrae</name>
    <dbReference type="NCBI Taxonomy" id="159743"/>
    <lineage>
        <taxon>Bacteria</taxon>
        <taxon>Bacillati</taxon>
        <taxon>Bacillota</taxon>
        <taxon>Bacilli</taxon>
        <taxon>Bacillales</taxon>
        <taxon>Paenibacillaceae</taxon>
        <taxon>Paenibacillus</taxon>
    </lineage>
</organism>
<dbReference type="InterPro" id="IPR000835">
    <property type="entry name" value="HTH_MarR-typ"/>
</dbReference>
<evidence type="ECO:0000256" key="1">
    <source>
        <dbReference type="ARBA" id="ARBA00023125"/>
    </source>
</evidence>
<dbReference type="InterPro" id="IPR036388">
    <property type="entry name" value="WH-like_DNA-bd_sf"/>
</dbReference>
<dbReference type="Gene3D" id="1.10.10.10">
    <property type="entry name" value="Winged helix-like DNA-binding domain superfamily/Winged helix DNA-binding domain"/>
    <property type="match status" value="1"/>
</dbReference>
<dbReference type="SUPFAM" id="SSF46785">
    <property type="entry name" value="Winged helix' DNA-binding domain"/>
    <property type="match status" value="1"/>
</dbReference>
<dbReference type="PROSITE" id="PS50995">
    <property type="entry name" value="HTH_MARR_2"/>
    <property type="match status" value="1"/>
</dbReference>
<dbReference type="SMART" id="SM00347">
    <property type="entry name" value="HTH_MARR"/>
    <property type="match status" value="1"/>
</dbReference>
<dbReference type="RefSeq" id="WP_137060711.1">
    <property type="nucleotide sequence ID" value="NZ_PNXQ01000005.1"/>
</dbReference>